<dbReference type="EMBL" id="QFPX01000004">
    <property type="protein sequence ID" value="PZQ56252.1"/>
    <property type="molecule type" value="Genomic_DNA"/>
</dbReference>
<dbReference type="Gene3D" id="1.10.10.10">
    <property type="entry name" value="Winged helix-like DNA-binding domain superfamily/Winged helix DNA-binding domain"/>
    <property type="match status" value="1"/>
</dbReference>
<proteinExistence type="predicted"/>
<dbReference type="InterPro" id="IPR036390">
    <property type="entry name" value="WH_DNA-bd_sf"/>
</dbReference>
<reference evidence="2 3" key="1">
    <citation type="submission" date="2017-08" db="EMBL/GenBank/DDBJ databases">
        <title>Infants hospitalized years apart are colonized by the same room-sourced microbial strains.</title>
        <authorList>
            <person name="Brooks B."/>
            <person name="Olm M.R."/>
            <person name="Firek B.A."/>
            <person name="Baker R."/>
            <person name="Thomas B.C."/>
            <person name="Morowitz M.J."/>
            <person name="Banfield J.F."/>
        </authorList>
    </citation>
    <scope>NUCLEOTIDE SEQUENCE [LARGE SCALE GENOMIC DNA]</scope>
    <source>
        <strain evidence="2">S2_005_002_R2_33</strain>
    </source>
</reference>
<evidence type="ECO:0000259" key="1">
    <source>
        <dbReference type="Pfam" id="PF03551"/>
    </source>
</evidence>
<comment type="caution">
    <text evidence="2">The sequence shown here is derived from an EMBL/GenBank/DDBJ whole genome shotgun (WGS) entry which is preliminary data.</text>
</comment>
<dbReference type="AlphaFoldDB" id="A0A2W5NRS1"/>
<accession>A0A2W5NRS1</accession>
<dbReference type="InterPro" id="IPR036388">
    <property type="entry name" value="WH-like_DNA-bd_sf"/>
</dbReference>
<evidence type="ECO:0000313" key="3">
    <source>
        <dbReference type="Proteomes" id="UP000249082"/>
    </source>
</evidence>
<dbReference type="Proteomes" id="UP000249082">
    <property type="component" value="Unassembled WGS sequence"/>
</dbReference>
<dbReference type="InterPro" id="IPR005149">
    <property type="entry name" value="Tscrpt_reg_PadR_N"/>
</dbReference>
<feature type="domain" description="Transcription regulator PadR N-terminal" evidence="1">
    <location>
        <begin position="29"/>
        <end position="81"/>
    </location>
</feature>
<gene>
    <name evidence="2" type="ORF">DI555_06460</name>
</gene>
<sequence>MIGKLEELTLLALIRSGADALASDVFARVIQGQSSAAFGAVYTTLTRLVTKGLVEETSVADDQGRKRRAFTISTGGRSALSEAISASAVVGGWETPAWA</sequence>
<name>A0A2W5NRS1_9SPHN</name>
<protein>
    <recommendedName>
        <fullName evidence="1">Transcription regulator PadR N-terminal domain-containing protein</fullName>
    </recommendedName>
</protein>
<evidence type="ECO:0000313" key="2">
    <source>
        <dbReference type="EMBL" id="PZQ56252.1"/>
    </source>
</evidence>
<organism evidence="2 3">
    <name type="scientific">Novosphingobium pentaromativorans</name>
    <dbReference type="NCBI Taxonomy" id="205844"/>
    <lineage>
        <taxon>Bacteria</taxon>
        <taxon>Pseudomonadati</taxon>
        <taxon>Pseudomonadota</taxon>
        <taxon>Alphaproteobacteria</taxon>
        <taxon>Sphingomonadales</taxon>
        <taxon>Sphingomonadaceae</taxon>
        <taxon>Novosphingobium</taxon>
    </lineage>
</organism>
<dbReference type="SUPFAM" id="SSF46785">
    <property type="entry name" value="Winged helix' DNA-binding domain"/>
    <property type="match status" value="1"/>
</dbReference>
<dbReference type="Pfam" id="PF03551">
    <property type="entry name" value="PadR"/>
    <property type="match status" value="1"/>
</dbReference>